<proteinExistence type="predicted"/>
<dbReference type="EMBL" id="NAFL01000272">
    <property type="protein sequence ID" value="OSJ27930.1"/>
    <property type="molecule type" value="Genomic_DNA"/>
</dbReference>
<sequence length="79" mass="8904">MQIRPKTYLHFISLWRSLRDAIPPHRDDVPAETSPFLIYTAAVLMLLLAILELDAHRGELELLGLLGNDYPIPPAFLGP</sequence>
<dbReference type="AlphaFoldDB" id="A0A1Y2JGF9"/>
<reference evidence="1 2" key="1">
    <citation type="submission" date="2017-03" db="EMBL/GenBank/DDBJ databases">
        <title>Whole genome sequences of fourteen strains of Bradyrhizobium canariense and one strain of Bradyrhizobium japonicum isolated from Lupinus (Papilionoideae: Genisteae) species in Algeria.</title>
        <authorList>
            <person name="Crovadore J."/>
            <person name="Chekireb D."/>
            <person name="Brachmann A."/>
            <person name="Chablais R."/>
            <person name="Cochard B."/>
            <person name="Lefort F."/>
        </authorList>
    </citation>
    <scope>NUCLEOTIDE SEQUENCE [LARGE SCALE GENOMIC DNA]</scope>
    <source>
        <strain evidence="1 2">UBMA197</strain>
    </source>
</reference>
<dbReference type="Proteomes" id="UP000193335">
    <property type="component" value="Unassembled WGS sequence"/>
</dbReference>
<dbReference type="RefSeq" id="WP_085403298.1">
    <property type="nucleotide sequence ID" value="NZ_NAFL01000272.1"/>
</dbReference>
<protein>
    <submittedName>
        <fullName evidence="1">Uncharacterized protein</fullName>
    </submittedName>
</protein>
<evidence type="ECO:0000313" key="2">
    <source>
        <dbReference type="Proteomes" id="UP000193335"/>
    </source>
</evidence>
<accession>A0A1Y2JGF9</accession>
<organism evidence="1 2">
    <name type="scientific">Bradyrhizobium japonicum</name>
    <dbReference type="NCBI Taxonomy" id="375"/>
    <lineage>
        <taxon>Bacteria</taxon>
        <taxon>Pseudomonadati</taxon>
        <taxon>Pseudomonadota</taxon>
        <taxon>Alphaproteobacteria</taxon>
        <taxon>Hyphomicrobiales</taxon>
        <taxon>Nitrobacteraceae</taxon>
        <taxon>Bradyrhizobium</taxon>
    </lineage>
</organism>
<evidence type="ECO:0000313" key="1">
    <source>
        <dbReference type="EMBL" id="OSJ27930.1"/>
    </source>
</evidence>
<comment type="caution">
    <text evidence="1">The sequence shown here is derived from an EMBL/GenBank/DDBJ whole genome shotgun (WGS) entry which is preliminary data.</text>
</comment>
<name>A0A1Y2JGF9_BRAJP</name>
<gene>
    <name evidence="1" type="ORF">BSZ19_32405</name>
</gene>